<reference evidence="8 9" key="1">
    <citation type="submission" date="2022-09" db="EMBL/GenBank/DDBJ databases">
        <title>New species of Phenylobacterium.</title>
        <authorList>
            <person name="Mieszkin S."/>
        </authorList>
    </citation>
    <scope>NUCLEOTIDE SEQUENCE [LARGE SCALE GENOMIC DNA]</scope>
    <source>
        <strain evidence="8 9">HK31-G</strain>
    </source>
</reference>
<keyword evidence="9" id="KW-1185">Reference proteome</keyword>
<name>A0ABW6CII7_9CAUL</name>
<dbReference type="Pfam" id="PF16822">
    <property type="entry name" value="ALGX"/>
    <property type="match status" value="1"/>
</dbReference>
<evidence type="ECO:0000256" key="2">
    <source>
        <dbReference type="ARBA" id="ARBA00005182"/>
    </source>
</evidence>
<comment type="subcellular location">
    <subcellularLocation>
        <location evidence="1">Periplasm</location>
    </subcellularLocation>
</comment>
<dbReference type="RefSeq" id="WP_377367395.1">
    <property type="nucleotide sequence ID" value="NZ_JAOTJD010000003.1"/>
</dbReference>
<evidence type="ECO:0000313" key="8">
    <source>
        <dbReference type="EMBL" id="MFD3262884.1"/>
    </source>
</evidence>
<feature type="domain" description="AlgX/AlgJ SGNH hydrolase-like" evidence="7">
    <location>
        <begin position="75"/>
        <end position="181"/>
    </location>
</feature>
<evidence type="ECO:0000256" key="4">
    <source>
        <dbReference type="ARBA" id="ARBA00022729"/>
    </source>
</evidence>
<evidence type="ECO:0000256" key="3">
    <source>
        <dbReference type="ARBA" id="ARBA00022679"/>
    </source>
</evidence>
<evidence type="ECO:0000259" key="7">
    <source>
        <dbReference type="Pfam" id="PF16822"/>
    </source>
</evidence>
<keyword evidence="5" id="KW-0574">Periplasm</keyword>
<evidence type="ECO:0000256" key="6">
    <source>
        <dbReference type="ARBA" id="ARBA00022841"/>
    </source>
</evidence>
<dbReference type="Proteomes" id="UP001598130">
    <property type="component" value="Unassembled WGS sequence"/>
</dbReference>
<gene>
    <name evidence="8" type="ORF">OCL97_02765</name>
</gene>
<comment type="pathway">
    <text evidence="2">Glycan biosynthesis; alginate biosynthesis.</text>
</comment>
<keyword evidence="6" id="KW-0016">Alginate biosynthesis</keyword>
<comment type="caution">
    <text evidence="8">The sequence shown here is derived from an EMBL/GenBank/DDBJ whole genome shotgun (WGS) entry which is preliminary data.</text>
</comment>
<keyword evidence="3" id="KW-0808">Transferase</keyword>
<organism evidence="8 9">
    <name type="scientific">Phenylobacterium ferrooxidans</name>
    <dbReference type="NCBI Taxonomy" id="2982689"/>
    <lineage>
        <taxon>Bacteria</taxon>
        <taxon>Pseudomonadati</taxon>
        <taxon>Pseudomonadota</taxon>
        <taxon>Alphaproteobacteria</taxon>
        <taxon>Caulobacterales</taxon>
        <taxon>Caulobacteraceae</taxon>
        <taxon>Phenylobacterium</taxon>
    </lineage>
</organism>
<evidence type="ECO:0000256" key="1">
    <source>
        <dbReference type="ARBA" id="ARBA00004418"/>
    </source>
</evidence>
<dbReference type="EMBL" id="JAOTJD010000003">
    <property type="protein sequence ID" value="MFD3262884.1"/>
    <property type="molecule type" value="Genomic_DNA"/>
</dbReference>
<keyword evidence="4" id="KW-0732">Signal</keyword>
<proteinExistence type="predicted"/>
<dbReference type="InterPro" id="IPR031811">
    <property type="entry name" value="ALGX/ALGJ_SGNH-like"/>
</dbReference>
<accession>A0ABW6CII7</accession>
<sequence length="313" mass="34453">MTTVERLRLADIQRIDAEHDAAAGPGHPASALKLGALSPGGTAVAGSDGHLFIRDGGNRWEQQYLGEITIVEAWRKNWRYILGTRQQGARDRGLELWNVIVPDKQVLLSDKRWPPNGDAGGKRPIRFLQEGLPAMARLLYPEAELRAGASAAPMYFRHNSHWTASGCCAAAEVVLAAIAPMIRLGDMELAGRCVRASQDLTDHFFDPAPEEDLLKLLPVGEVVFDNRHLELTGKHIGNIYVVENPQAPDPRRLILFGDSCAYEYGLAAVLSAVFARVAFVWSNAVDWDMVAEHRADLVLCESVERYIATLPKA</sequence>
<protein>
    <recommendedName>
        <fullName evidence="7">AlgX/AlgJ SGNH hydrolase-like domain-containing protein</fullName>
    </recommendedName>
</protein>
<evidence type="ECO:0000256" key="5">
    <source>
        <dbReference type="ARBA" id="ARBA00022764"/>
    </source>
</evidence>
<evidence type="ECO:0000313" key="9">
    <source>
        <dbReference type="Proteomes" id="UP001598130"/>
    </source>
</evidence>